<evidence type="ECO:0000259" key="1">
    <source>
        <dbReference type="Pfam" id="PF24864"/>
    </source>
</evidence>
<dbReference type="EMBL" id="ML977668">
    <property type="protein sequence ID" value="KAF1994174.1"/>
    <property type="molecule type" value="Genomic_DNA"/>
</dbReference>
<dbReference type="PANTHER" id="PTHR38790:SF4">
    <property type="entry name" value="2EXR DOMAIN-CONTAINING PROTEIN"/>
    <property type="match status" value="1"/>
</dbReference>
<dbReference type="AlphaFoldDB" id="A0A6A5VYU5"/>
<name>A0A6A5VYU5_9PLEO</name>
<dbReference type="PANTHER" id="PTHR38790">
    <property type="entry name" value="2EXR DOMAIN-CONTAINING PROTEIN-RELATED"/>
    <property type="match status" value="1"/>
</dbReference>
<dbReference type="Proteomes" id="UP000799779">
    <property type="component" value="Unassembled WGS sequence"/>
</dbReference>
<proteinExistence type="predicted"/>
<reference evidence="2" key="1">
    <citation type="journal article" date="2020" name="Stud. Mycol.">
        <title>101 Dothideomycetes genomes: a test case for predicting lifestyles and emergence of pathogens.</title>
        <authorList>
            <person name="Haridas S."/>
            <person name="Albert R."/>
            <person name="Binder M."/>
            <person name="Bloem J."/>
            <person name="Labutti K."/>
            <person name="Salamov A."/>
            <person name="Andreopoulos B."/>
            <person name="Baker S."/>
            <person name="Barry K."/>
            <person name="Bills G."/>
            <person name="Bluhm B."/>
            <person name="Cannon C."/>
            <person name="Castanera R."/>
            <person name="Culley D."/>
            <person name="Daum C."/>
            <person name="Ezra D."/>
            <person name="Gonzalez J."/>
            <person name="Henrissat B."/>
            <person name="Kuo A."/>
            <person name="Liang C."/>
            <person name="Lipzen A."/>
            <person name="Lutzoni F."/>
            <person name="Magnuson J."/>
            <person name="Mondo S."/>
            <person name="Nolan M."/>
            <person name="Ohm R."/>
            <person name="Pangilinan J."/>
            <person name="Park H.-J."/>
            <person name="Ramirez L."/>
            <person name="Alfaro M."/>
            <person name="Sun H."/>
            <person name="Tritt A."/>
            <person name="Yoshinaga Y."/>
            <person name="Zwiers L.-H."/>
            <person name="Turgeon B."/>
            <person name="Goodwin S."/>
            <person name="Spatafora J."/>
            <person name="Crous P."/>
            <person name="Grigoriev I."/>
        </authorList>
    </citation>
    <scope>NUCLEOTIDE SEQUENCE</scope>
    <source>
        <strain evidence="2">CBS 123094</strain>
    </source>
</reference>
<dbReference type="OrthoDB" id="3673901at2759"/>
<protein>
    <recommendedName>
        <fullName evidence="1">DUF7730 domain-containing protein</fullName>
    </recommendedName>
</protein>
<accession>A0A6A5VYU5</accession>
<dbReference type="Pfam" id="PF24864">
    <property type="entry name" value="DUF7730"/>
    <property type="match status" value="1"/>
</dbReference>
<feature type="domain" description="DUF7730" evidence="1">
    <location>
        <begin position="20"/>
        <end position="111"/>
    </location>
</feature>
<dbReference type="InterPro" id="IPR056632">
    <property type="entry name" value="DUF7730"/>
</dbReference>
<evidence type="ECO:0000313" key="2">
    <source>
        <dbReference type="EMBL" id="KAF1994174.1"/>
    </source>
</evidence>
<organism evidence="2 3">
    <name type="scientific">Amniculicola lignicola CBS 123094</name>
    <dbReference type="NCBI Taxonomy" id="1392246"/>
    <lineage>
        <taxon>Eukaryota</taxon>
        <taxon>Fungi</taxon>
        <taxon>Dikarya</taxon>
        <taxon>Ascomycota</taxon>
        <taxon>Pezizomycotina</taxon>
        <taxon>Dothideomycetes</taxon>
        <taxon>Pleosporomycetidae</taxon>
        <taxon>Pleosporales</taxon>
        <taxon>Amniculicolaceae</taxon>
        <taxon>Amniculicola</taxon>
    </lineage>
</organism>
<keyword evidence="3" id="KW-1185">Reference proteome</keyword>
<gene>
    <name evidence="2" type="ORF">P154DRAFT_624917</name>
</gene>
<evidence type="ECO:0000313" key="3">
    <source>
        <dbReference type="Proteomes" id="UP000799779"/>
    </source>
</evidence>
<sequence length="230" mass="26121">MEDSQAQVPAPSLRFSNAVHQQQQCPFFTRLPAELRLLIYENAFGDKLRLLKITYIDDDALRWARCPEETAANLKNWTITSDTKPKTLQTTLNFLQSCQLMYQEASPLISNSTLLHMQCDKVPRTVSNCERNMKISLLPLTPRRQAALLPAWQNLCELMAKDSKEFYGLKVEVHPMRHIDGVTISIDIAAYLRPLCAVKVEGPFVVKLPSAIGHGLKEELEELPFEVVRS</sequence>